<evidence type="ECO:0000313" key="2">
    <source>
        <dbReference type="EMBL" id="KIM37604.1"/>
    </source>
</evidence>
<evidence type="ECO:0000259" key="1">
    <source>
        <dbReference type="PROSITE" id="PS50053"/>
    </source>
</evidence>
<dbReference type="CDD" id="cd01763">
    <property type="entry name" value="Ubl_SUMO_like"/>
    <property type="match status" value="1"/>
</dbReference>
<dbReference type="STRING" id="686832.A0A0C3C023"/>
<protein>
    <recommendedName>
        <fullName evidence="1">Ubiquitin-like domain-containing protein</fullName>
    </recommendedName>
</protein>
<sequence>MPKASSTSTLTRSQRSSLFVFIHKNKRVLATRKTCYNEALRECRRLFSTISANHKITFHTKELPICAGVLTEINEDVWEEVIGDLTSVTVMTEERIQSQPQVIPGVVASNRENLAVTVVRSDGEQCIIGGLCPETRFRKIYSALVNRWGSMEEWRLVFGMERCSEDVTLDSMGIENGDQLELYMIQRGGKPVIYLFSPETLEAEVKLSLIPQWNLCAIYPVVPIKPRTARSNEQVAWRVRTHSNGDLIELTTGLDVAYLFWEAHTDATVPPSPPASPILGESRRGLIEHFNPNEAALNNENSVVMPVAKITPYLDKALATLGLHTEARTSFITYWLPSMLKHEHLAFRFLPQASYEEAAPLEISPSPDVVTRVFMIFQGLAEEELQDWTTASSRATEDVAHWRKVVGVDLERTQDANLFRVLEWGGMEVLRSSSS</sequence>
<dbReference type="HOGENOM" id="CLU_028134_0_0_1"/>
<dbReference type="Proteomes" id="UP000053424">
    <property type="component" value="Unassembled WGS sequence"/>
</dbReference>
<evidence type="ECO:0000313" key="3">
    <source>
        <dbReference type="Proteomes" id="UP000053424"/>
    </source>
</evidence>
<feature type="domain" description="Ubiquitin-like" evidence="1">
    <location>
        <begin position="151"/>
        <end position="189"/>
    </location>
</feature>
<dbReference type="OrthoDB" id="428577at2759"/>
<gene>
    <name evidence="2" type="ORF">M413DRAFT_258194</name>
</gene>
<dbReference type="PROSITE" id="PS50053">
    <property type="entry name" value="UBIQUITIN_2"/>
    <property type="match status" value="1"/>
</dbReference>
<reference evidence="3" key="2">
    <citation type="submission" date="2015-01" db="EMBL/GenBank/DDBJ databases">
        <title>Evolutionary Origins and Diversification of the Mycorrhizal Mutualists.</title>
        <authorList>
            <consortium name="DOE Joint Genome Institute"/>
            <consortium name="Mycorrhizal Genomics Consortium"/>
            <person name="Kohler A."/>
            <person name="Kuo A."/>
            <person name="Nagy L.G."/>
            <person name="Floudas D."/>
            <person name="Copeland A."/>
            <person name="Barry K.W."/>
            <person name="Cichocki N."/>
            <person name="Veneault-Fourrey C."/>
            <person name="LaButti K."/>
            <person name="Lindquist E.A."/>
            <person name="Lipzen A."/>
            <person name="Lundell T."/>
            <person name="Morin E."/>
            <person name="Murat C."/>
            <person name="Riley R."/>
            <person name="Ohm R."/>
            <person name="Sun H."/>
            <person name="Tunlid A."/>
            <person name="Henrissat B."/>
            <person name="Grigoriev I.V."/>
            <person name="Hibbett D.S."/>
            <person name="Martin F."/>
        </authorList>
    </citation>
    <scope>NUCLEOTIDE SEQUENCE [LARGE SCALE GENOMIC DNA]</scope>
    <source>
        <strain evidence="3">h7</strain>
    </source>
</reference>
<name>A0A0C3C023_HEBCY</name>
<dbReference type="EMBL" id="KN831796">
    <property type="protein sequence ID" value="KIM37604.1"/>
    <property type="molecule type" value="Genomic_DNA"/>
</dbReference>
<dbReference type="InterPro" id="IPR000626">
    <property type="entry name" value="Ubiquitin-like_dom"/>
</dbReference>
<keyword evidence="3" id="KW-1185">Reference proteome</keyword>
<dbReference type="InterPro" id="IPR029071">
    <property type="entry name" value="Ubiquitin-like_domsf"/>
</dbReference>
<dbReference type="Gene3D" id="3.10.20.90">
    <property type="entry name" value="Phosphatidylinositol 3-kinase Catalytic Subunit, Chain A, domain 1"/>
    <property type="match status" value="1"/>
</dbReference>
<dbReference type="SUPFAM" id="SSF54236">
    <property type="entry name" value="Ubiquitin-like"/>
    <property type="match status" value="1"/>
</dbReference>
<dbReference type="AlphaFoldDB" id="A0A0C3C023"/>
<proteinExistence type="predicted"/>
<reference evidence="2 3" key="1">
    <citation type="submission" date="2014-04" db="EMBL/GenBank/DDBJ databases">
        <authorList>
            <consortium name="DOE Joint Genome Institute"/>
            <person name="Kuo A."/>
            <person name="Gay G."/>
            <person name="Dore J."/>
            <person name="Kohler A."/>
            <person name="Nagy L.G."/>
            <person name="Floudas D."/>
            <person name="Copeland A."/>
            <person name="Barry K.W."/>
            <person name="Cichocki N."/>
            <person name="Veneault-Fourrey C."/>
            <person name="LaButti K."/>
            <person name="Lindquist E.A."/>
            <person name="Lipzen A."/>
            <person name="Lundell T."/>
            <person name="Morin E."/>
            <person name="Murat C."/>
            <person name="Sun H."/>
            <person name="Tunlid A."/>
            <person name="Henrissat B."/>
            <person name="Grigoriev I.V."/>
            <person name="Hibbett D.S."/>
            <person name="Martin F."/>
            <person name="Nordberg H.P."/>
            <person name="Cantor M.N."/>
            <person name="Hua S.X."/>
        </authorList>
    </citation>
    <scope>NUCLEOTIDE SEQUENCE [LARGE SCALE GENOMIC DNA]</scope>
    <source>
        <strain evidence="3">h7</strain>
    </source>
</reference>
<organism evidence="2 3">
    <name type="scientific">Hebeloma cylindrosporum</name>
    <dbReference type="NCBI Taxonomy" id="76867"/>
    <lineage>
        <taxon>Eukaryota</taxon>
        <taxon>Fungi</taxon>
        <taxon>Dikarya</taxon>
        <taxon>Basidiomycota</taxon>
        <taxon>Agaricomycotina</taxon>
        <taxon>Agaricomycetes</taxon>
        <taxon>Agaricomycetidae</taxon>
        <taxon>Agaricales</taxon>
        <taxon>Agaricineae</taxon>
        <taxon>Hymenogastraceae</taxon>
        <taxon>Hebeloma</taxon>
    </lineage>
</organism>
<accession>A0A0C3C023</accession>